<dbReference type="EMBL" id="CATQJL010000223">
    <property type="protein sequence ID" value="CAJ0598790.1"/>
    <property type="molecule type" value="Genomic_DNA"/>
</dbReference>
<feature type="transmembrane region" description="Helical" evidence="6">
    <location>
        <begin position="405"/>
        <end position="428"/>
    </location>
</feature>
<feature type="transmembrane region" description="Helical" evidence="6">
    <location>
        <begin position="157"/>
        <end position="176"/>
    </location>
</feature>
<name>A0AA36M5Q3_CYLNA</name>
<protein>
    <recommendedName>
        <fullName evidence="9">Transmembrane protein 245</fullName>
    </recommendedName>
</protein>
<accession>A0AA36M5Q3</accession>
<feature type="transmembrane region" description="Helical" evidence="6">
    <location>
        <begin position="328"/>
        <end position="345"/>
    </location>
</feature>
<dbReference type="GO" id="GO:0016020">
    <property type="term" value="C:membrane"/>
    <property type="evidence" value="ECO:0007669"/>
    <property type="project" value="UniProtKB-SubCell"/>
</dbReference>
<feature type="transmembrane region" description="Helical" evidence="6">
    <location>
        <begin position="212"/>
        <end position="230"/>
    </location>
</feature>
<keyword evidence="4 6" id="KW-1133">Transmembrane helix</keyword>
<sequence>MSVQQIPNPAKLFRNIAMAGLSSSNALVDRLATSKDQQTALQFAFYNALVFVLTGLCLAGLYALYKMMYMFLSPIMWAVLVGTVLFPFKKQITEKVQRWLRSLRDNNQTLAEGLVTTPFYRFRDFADYIYRTAMSHTGLQAVIAYIVLKMLTYERTFVYIINLAGYFYNFIDGFVSFFSKTWLFPIMLIYFCAYAAWIYVQQPGTVNKKVARVISLPIWTYVLCFLSSYFGPLRAAVFGASAAVLGALSAGLWKVDRTSADASSPENEDEVKLLKEEEWPELPPKEGKEADADTASVVSIDKAIKGDKLISITGGLCALSWLVRHDSALMLVLVPFLFAAIRRAGANSGFTPAVYDAFKSFWQRVQPHAKRIVDITVAGPLRQFVKVLFSSDKMVVEALHSNMDMLSSVAVMALLGLSALSALTFVGFQLHDETAHLAQLATNVVQSRPDWLGAAMNYTEDKLEDHQIDINDYMKQAYEHGRGWLASNVRALANPKDTERADMLETQVKKIVDKLYGMWEQRNIAPAVEKAAEVRPDWKSQLMQVTDVHALKEELTHIVRENMDTITNVARSAWSLLAGNLSLVASLLGSLGGLILDFGTDIINLVIETIVFLTVVYYLLSASRDRWLPIEWVSNLPHLLQTSESPATTSATSNLQTEPSKSSNHEVTGAIEQAISGVFVLSSKMALFYGLYTYFLHTLFDLNVVFVPSMLAALFAAIPLMPPYIVCIFGVIELWLVRGELASAIVFAVLSFAPRLFADTAFYKEVKFSHPYLTGLSIIGGMYWLGLQGAIIGPIILCTFLVFLHVFTDYAGTRGEKLKTR</sequence>
<feature type="transmembrane region" description="Helical" evidence="6">
    <location>
        <begin position="783"/>
        <end position="807"/>
    </location>
</feature>
<feature type="transmembrane region" description="Helical" evidence="6">
    <location>
        <begin position="71"/>
        <end position="88"/>
    </location>
</feature>
<evidence type="ECO:0000256" key="4">
    <source>
        <dbReference type="ARBA" id="ARBA00022989"/>
    </source>
</evidence>
<dbReference type="PANTHER" id="PTHR21716:SF4">
    <property type="entry name" value="TRANSMEMBRANE PROTEIN 245"/>
    <property type="match status" value="1"/>
</dbReference>
<dbReference type="Proteomes" id="UP001176961">
    <property type="component" value="Unassembled WGS sequence"/>
</dbReference>
<feature type="transmembrane region" description="Helical" evidence="6">
    <location>
        <begin position="712"/>
        <end position="737"/>
    </location>
</feature>
<comment type="caution">
    <text evidence="7">The sequence shown here is derived from an EMBL/GenBank/DDBJ whole genome shotgun (WGS) entry which is preliminary data.</text>
</comment>
<reference evidence="7" key="1">
    <citation type="submission" date="2023-07" db="EMBL/GenBank/DDBJ databases">
        <authorList>
            <consortium name="CYATHOMIX"/>
        </authorList>
    </citation>
    <scope>NUCLEOTIDE SEQUENCE</scope>
    <source>
        <strain evidence="7">N/A</strain>
    </source>
</reference>
<evidence type="ECO:0000256" key="5">
    <source>
        <dbReference type="ARBA" id="ARBA00023136"/>
    </source>
</evidence>
<feature type="transmembrane region" description="Helical" evidence="6">
    <location>
        <begin position="686"/>
        <end position="706"/>
    </location>
</feature>
<evidence type="ECO:0000313" key="8">
    <source>
        <dbReference type="Proteomes" id="UP001176961"/>
    </source>
</evidence>
<proteinExistence type="inferred from homology"/>
<keyword evidence="8" id="KW-1185">Reference proteome</keyword>
<feature type="transmembrane region" description="Helical" evidence="6">
    <location>
        <begin position="602"/>
        <end position="620"/>
    </location>
</feature>
<dbReference type="InterPro" id="IPR002549">
    <property type="entry name" value="AI-2E-like"/>
</dbReference>
<feature type="transmembrane region" description="Helical" evidence="6">
    <location>
        <begin position="44"/>
        <end position="65"/>
    </location>
</feature>
<dbReference type="AlphaFoldDB" id="A0AA36M5Q3"/>
<feature type="transmembrane region" description="Helical" evidence="6">
    <location>
        <begin position="573"/>
        <end position="596"/>
    </location>
</feature>
<gene>
    <name evidence="7" type="ORF">CYNAS_LOCUS10773</name>
</gene>
<evidence type="ECO:0008006" key="9">
    <source>
        <dbReference type="Google" id="ProtNLM"/>
    </source>
</evidence>
<feature type="transmembrane region" description="Helical" evidence="6">
    <location>
        <begin position="182"/>
        <end position="200"/>
    </location>
</feature>
<dbReference type="PANTHER" id="PTHR21716">
    <property type="entry name" value="TRANSMEMBRANE PROTEIN"/>
    <property type="match status" value="1"/>
</dbReference>
<feature type="transmembrane region" description="Helical" evidence="6">
    <location>
        <begin position="236"/>
        <end position="253"/>
    </location>
</feature>
<organism evidence="7 8">
    <name type="scientific">Cylicocyclus nassatus</name>
    <name type="common">Nematode worm</name>
    <dbReference type="NCBI Taxonomy" id="53992"/>
    <lineage>
        <taxon>Eukaryota</taxon>
        <taxon>Metazoa</taxon>
        <taxon>Ecdysozoa</taxon>
        <taxon>Nematoda</taxon>
        <taxon>Chromadorea</taxon>
        <taxon>Rhabditida</taxon>
        <taxon>Rhabditina</taxon>
        <taxon>Rhabditomorpha</taxon>
        <taxon>Strongyloidea</taxon>
        <taxon>Strongylidae</taxon>
        <taxon>Cylicocyclus</taxon>
    </lineage>
</organism>
<feature type="transmembrane region" description="Helical" evidence="6">
    <location>
        <begin position="744"/>
        <end position="763"/>
    </location>
</feature>
<keyword evidence="3 6" id="KW-0812">Transmembrane</keyword>
<evidence type="ECO:0000256" key="2">
    <source>
        <dbReference type="ARBA" id="ARBA00009773"/>
    </source>
</evidence>
<evidence type="ECO:0000313" key="7">
    <source>
        <dbReference type="EMBL" id="CAJ0598790.1"/>
    </source>
</evidence>
<evidence type="ECO:0000256" key="6">
    <source>
        <dbReference type="SAM" id="Phobius"/>
    </source>
</evidence>
<comment type="similarity">
    <text evidence="2">Belongs to the autoinducer-2 exporter (AI-2E) (TC 2.A.86) family.</text>
</comment>
<evidence type="ECO:0000256" key="1">
    <source>
        <dbReference type="ARBA" id="ARBA00004141"/>
    </source>
</evidence>
<comment type="subcellular location">
    <subcellularLocation>
        <location evidence="1">Membrane</location>
        <topology evidence="1">Multi-pass membrane protein</topology>
    </subcellularLocation>
</comment>
<evidence type="ECO:0000256" key="3">
    <source>
        <dbReference type="ARBA" id="ARBA00022692"/>
    </source>
</evidence>
<keyword evidence="5 6" id="KW-0472">Membrane</keyword>